<dbReference type="PANTHER" id="PTHR31900:SF30">
    <property type="entry name" value="SUPERFAMILY PROTEIN, PUTATIVE-RELATED"/>
    <property type="match status" value="1"/>
</dbReference>
<dbReference type="OrthoDB" id="612216at2759"/>
<dbReference type="SUPFAM" id="SSF81383">
    <property type="entry name" value="F-box domain"/>
    <property type="match status" value="1"/>
</dbReference>
<dbReference type="AlphaFoldDB" id="A0A1U8Q8R0"/>
<dbReference type="OMA" id="WHEKVEL"/>
<proteinExistence type="predicted"/>
<dbReference type="eggNOG" id="ENOG502RYTW">
    <property type="taxonomic scope" value="Eukaryota"/>
</dbReference>
<dbReference type="SMART" id="SM00256">
    <property type="entry name" value="FBOX"/>
    <property type="match status" value="1"/>
</dbReference>
<dbReference type="CDD" id="cd22160">
    <property type="entry name" value="F-box_AtFBL13-like"/>
    <property type="match status" value="1"/>
</dbReference>
<dbReference type="PROSITE" id="PS50181">
    <property type="entry name" value="FBOX"/>
    <property type="match status" value="1"/>
</dbReference>
<dbReference type="InterPro" id="IPR001810">
    <property type="entry name" value="F-box_dom"/>
</dbReference>
<feature type="domain" description="F-box" evidence="1">
    <location>
        <begin position="27"/>
        <end position="75"/>
    </location>
</feature>
<dbReference type="InterPro" id="IPR006566">
    <property type="entry name" value="FBD"/>
</dbReference>
<dbReference type="Proteomes" id="UP000189703">
    <property type="component" value="Unplaced"/>
</dbReference>
<sequence>MRASKLPCYSAAKKSKTWDVRDMIENGDRLSSLPEKILHHILSFLDMRYVVRTSFLSRRWRYLWTSLPNLEFDHLYFLSRTGGRDEAENGFMDFVDRVLLLRNSSDIQKFHISCGWYCDVNRVNSWVLVAVRRNVQEFYLKIRPKDFLELPDCLFTCKSLRVLKLDMDYVPVELRLPDSINLPKLKTLHLELVNLDEKLITKILSCCPVLETLILTMCQLKYAKNVIICSRQLKKLVIEACFMDHSGLDDCKINIWAPNLTYLKCVDYMSKEYFLGNLSGLISAELDMKVEESRAFEEIGQPPSERKQIYAQRMIKCLRGLSNAKSLTLSAYLLEMISEAPSYVLECLPTPFCNLRYLRLKTWLSRDCIRAIAYLLKCSPNIETLVLETSVKSYTGYEKQQLFFDETKLDSEIIEDNWEAELPFQCMLCHLKSVEMRNLQGIENELRFLKFLMKNAMTLEEMIIVTSTRFSSSGIKEKFSEKLQAFPQASPSLGILFF</sequence>
<organism evidence="2 4">
    <name type="scientific">Nelumbo nucifera</name>
    <name type="common">Sacred lotus</name>
    <dbReference type="NCBI Taxonomy" id="4432"/>
    <lineage>
        <taxon>Eukaryota</taxon>
        <taxon>Viridiplantae</taxon>
        <taxon>Streptophyta</taxon>
        <taxon>Embryophyta</taxon>
        <taxon>Tracheophyta</taxon>
        <taxon>Spermatophyta</taxon>
        <taxon>Magnoliopsida</taxon>
        <taxon>Proteales</taxon>
        <taxon>Nelumbonaceae</taxon>
        <taxon>Nelumbo</taxon>
    </lineage>
</organism>
<dbReference type="InterPro" id="IPR050232">
    <property type="entry name" value="FBL13/AtMIF1-like"/>
</dbReference>
<dbReference type="InterPro" id="IPR055411">
    <property type="entry name" value="LRR_FXL15/At3g58940/PEG3-like"/>
</dbReference>
<reference evidence="3 4" key="1">
    <citation type="submission" date="2025-04" db="UniProtKB">
        <authorList>
            <consortium name="RefSeq"/>
        </authorList>
    </citation>
    <scope>IDENTIFICATION</scope>
</reference>
<evidence type="ECO:0000259" key="1">
    <source>
        <dbReference type="PROSITE" id="PS50181"/>
    </source>
</evidence>
<evidence type="ECO:0000313" key="2">
    <source>
        <dbReference type="Proteomes" id="UP000189703"/>
    </source>
</evidence>
<protein>
    <submittedName>
        <fullName evidence="3 4">F-box/LRR-repeat protein At4g14103-like isoform X1</fullName>
    </submittedName>
</protein>
<name>A0A1U8Q8R0_NELNU</name>
<dbReference type="PANTHER" id="PTHR31900">
    <property type="entry name" value="F-BOX/RNI SUPERFAMILY PROTEIN-RELATED"/>
    <property type="match status" value="1"/>
</dbReference>
<dbReference type="Gene3D" id="1.20.1280.50">
    <property type="match status" value="1"/>
</dbReference>
<evidence type="ECO:0000313" key="3">
    <source>
        <dbReference type="RefSeq" id="XP_010272778.1"/>
    </source>
</evidence>
<dbReference type="InterPro" id="IPR036047">
    <property type="entry name" value="F-box-like_dom_sf"/>
</dbReference>
<dbReference type="Pfam" id="PF08387">
    <property type="entry name" value="FBD"/>
    <property type="match status" value="1"/>
</dbReference>
<dbReference type="KEGG" id="nnu:104608470"/>
<dbReference type="RefSeq" id="XP_019055168.1">
    <property type="nucleotide sequence ID" value="XM_019199623.1"/>
</dbReference>
<dbReference type="InterPro" id="IPR053781">
    <property type="entry name" value="F-box_AtFBL13-like"/>
</dbReference>
<dbReference type="SMART" id="SM00579">
    <property type="entry name" value="FBD"/>
    <property type="match status" value="1"/>
</dbReference>
<dbReference type="InterPro" id="IPR032675">
    <property type="entry name" value="LRR_dom_sf"/>
</dbReference>
<dbReference type="GeneID" id="104608470"/>
<dbReference type="Pfam" id="PF24758">
    <property type="entry name" value="LRR_At5g56370"/>
    <property type="match status" value="1"/>
</dbReference>
<evidence type="ECO:0000313" key="4">
    <source>
        <dbReference type="RefSeq" id="XP_019055168.1"/>
    </source>
</evidence>
<dbReference type="SUPFAM" id="SSF52047">
    <property type="entry name" value="RNI-like"/>
    <property type="match status" value="1"/>
</dbReference>
<gene>
    <name evidence="3 4" type="primary">LOC104608470</name>
</gene>
<keyword evidence="2" id="KW-1185">Reference proteome</keyword>
<accession>A0A1U8Q8R0</accession>
<dbReference type="Gene3D" id="3.80.10.10">
    <property type="entry name" value="Ribonuclease Inhibitor"/>
    <property type="match status" value="1"/>
</dbReference>
<dbReference type="RefSeq" id="XP_010272778.1">
    <property type="nucleotide sequence ID" value="XM_010274476.2"/>
</dbReference>
<dbReference type="Pfam" id="PF00646">
    <property type="entry name" value="F-box"/>
    <property type="match status" value="1"/>
</dbReference>